<keyword evidence="4" id="KW-1185">Reference proteome</keyword>
<feature type="transmembrane region" description="Helical" evidence="1">
    <location>
        <begin position="109"/>
        <end position="128"/>
    </location>
</feature>
<keyword evidence="1" id="KW-0812">Transmembrane</keyword>
<dbReference type="Pfam" id="PF20153">
    <property type="entry name" value="DUF6535"/>
    <property type="match status" value="1"/>
</dbReference>
<dbReference type="InterPro" id="IPR045338">
    <property type="entry name" value="DUF6535"/>
</dbReference>
<evidence type="ECO:0000313" key="3">
    <source>
        <dbReference type="EMBL" id="KIP04103.1"/>
    </source>
</evidence>
<dbReference type="Proteomes" id="UP000053257">
    <property type="component" value="Unassembled WGS sequence"/>
</dbReference>
<keyword evidence="1" id="KW-0472">Membrane</keyword>
<organism evidence="3 4">
    <name type="scientific">Phlebiopsis gigantea (strain 11061_1 CR5-6)</name>
    <name type="common">White-rot fungus</name>
    <name type="synonym">Peniophora gigantea</name>
    <dbReference type="NCBI Taxonomy" id="745531"/>
    <lineage>
        <taxon>Eukaryota</taxon>
        <taxon>Fungi</taxon>
        <taxon>Dikarya</taxon>
        <taxon>Basidiomycota</taxon>
        <taxon>Agaricomycotina</taxon>
        <taxon>Agaricomycetes</taxon>
        <taxon>Polyporales</taxon>
        <taxon>Phanerochaetaceae</taxon>
        <taxon>Phlebiopsis</taxon>
    </lineage>
</organism>
<keyword evidence="1" id="KW-1133">Transmembrane helix</keyword>
<dbReference type="AlphaFoldDB" id="A0A0C3PF03"/>
<protein>
    <recommendedName>
        <fullName evidence="2">DUF6535 domain-containing protein</fullName>
    </recommendedName>
</protein>
<evidence type="ECO:0000256" key="1">
    <source>
        <dbReference type="SAM" id="Phobius"/>
    </source>
</evidence>
<feature type="transmembrane region" description="Helical" evidence="1">
    <location>
        <begin position="28"/>
        <end position="47"/>
    </location>
</feature>
<sequence>TALEGWQFLLESGQKHDQQRIENWKDELNNLLVFAGLFSAVLTAFVIESYQSLQPGSASTTDQLLYQISVHLSSFTITPGFVNATSPMPPTSSISPNFELDPTDVKINLLWFLSLTLSLVAAFFTIAAQQWLR</sequence>
<accession>A0A0C3PF03</accession>
<feature type="non-terminal residue" evidence="3">
    <location>
        <position position="133"/>
    </location>
</feature>
<feature type="non-terminal residue" evidence="3">
    <location>
        <position position="1"/>
    </location>
</feature>
<reference evidence="3 4" key="1">
    <citation type="journal article" date="2014" name="PLoS Genet.">
        <title>Analysis of the Phlebiopsis gigantea genome, transcriptome and secretome provides insight into its pioneer colonization strategies of wood.</title>
        <authorList>
            <person name="Hori C."/>
            <person name="Ishida T."/>
            <person name="Igarashi K."/>
            <person name="Samejima M."/>
            <person name="Suzuki H."/>
            <person name="Master E."/>
            <person name="Ferreira P."/>
            <person name="Ruiz-Duenas F.J."/>
            <person name="Held B."/>
            <person name="Canessa P."/>
            <person name="Larrondo L.F."/>
            <person name="Schmoll M."/>
            <person name="Druzhinina I.S."/>
            <person name="Kubicek C.P."/>
            <person name="Gaskell J.A."/>
            <person name="Kersten P."/>
            <person name="St John F."/>
            <person name="Glasner J."/>
            <person name="Sabat G."/>
            <person name="Splinter BonDurant S."/>
            <person name="Syed K."/>
            <person name="Yadav J."/>
            <person name="Mgbeahuruike A.C."/>
            <person name="Kovalchuk A."/>
            <person name="Asiegbu F.O."/>
            <person name="Lackner G."/>
            <person name="Hoffmeister D."/>
            <person name="Rencoret J."/>
            <person name="Gutierrez A."/>
            <person name="Sun H."/>
            <person name="Lindquist E."/>
            <person name="Barry K."/>
            <person name="Riley R."/>
            <person name="Grigoriev I.V."/>
            <person name="Henrissat B."/>
            <person name="Kues U."/>
            <person name="Berka R.M."/>
            <person name="Martinez A.T."/>
            <person name="Covert S.F."/>
            <person name="Blanchette R.A."/>
            <person name="Cullen D."/>
        </authorList>
    </citation>
    <scope>NUCLEOTIDE SEQUENCE [LARGE SCALE GENOMIC DNA]</scope>
    <source>
        <strain evidence="3 4">11061_1 CR5-6</strain>
    </source>
</reference>
<dbReference type="STRING" id="745531.A0A0C3PF03"/>
<evidence type="ECO:0000313" key="4">
    <source>
        <dbReference type="Proteomes" id="UP000053257"/>
    </source>
</evidence>
<feature type="domain" description="DUF6535" evidence="2">
    <location>
        <begin position="6"/>
        <end position="133"/>
    </location>
</feature>
<dbReference type="EMBL" id="KN840586">
    <property type="protein sequence ID" value="KIP04103.1"/>
    <property type="molecule type" value="Genomic_DNA"/>
</dbReference>
<dbReference type="OrthoDB" id="2753780at2759"/>
<gene>
    <name evidence="3" type="ORF">PHLGIDRAFT_57632</name>
</gene>
<name>A0A0C3PF03_PHLG1</name>
<proteinExistence type="predicted"/>
<dbReference type="HOGENOM" id="CLU_018688_2_1_1"/>
<evidence type="ECO:0000259" key="2">
    <source>
        <dbReference type="Pfam" id="PF20153"/>
    </source>
</evidence>